<evidence type="ECO:0000256" key="3">
    <source>
        <dbReference type="ARBA" id="ARBA00022833"/>
    </source>
</evidence>
<dbReference type="Gene3D" id="6.10.140.2220">
    <property type="match status" value="1"/>
</dbReference>
<gene>
    <name evidence="6" type="ORF">QTG54_003345</name>
</gene>
<evidence type="ECO:0000256" key="1">
    <source>
        <dbReference type="ARBA" id="ARBA00022723"/>
    </source>
</evidence>
<evidence type="ECO:0000313" key="6">
    <source>
        <dbReference type="EMBL" id="KAK1745421.1"/>
    </source>
</evidence>
<feature type="domain" description="MYND-type" evidence="5">
    <location>
        <begin position="225"/>
        <end position="266"/>
    </location>
</feature>
<evidence type="ECO:0000313" key="7">
    <source>
        <dbReference type="Proteomes" id="UP001224775"/>
    </source>
</evidence>
<evidence type="ECO:0000259" key="5">
    <source>
        <dbReference type="PROSITE" id="PS50865"/>
    </source>
</evidence>
<name>A0AAD9DF74_9STRA</name>
<evidence type="ECO:0000256" key="2">
    <source>
        <dbReference type="ARBA" id="ARBA00022771"/>
    </source>
</evidence>
<dbReference type="PROSITE" id="PS50865">
    <property type="entry name" value="ZF_MYND_2"/>
    <property type="match status" value="1"/>
</dbReference>
<sequence length="465" mass="52647">MILIDHEAATASFTVGCTVILQNLVGGAQYNGKRAVVNSPKSSAGRQQVRIIDDDKVIAVKPVNLRYEPREVSSLTADEMRRVLICSWKKTESQVEGVDTNSLAAMVSKYFSCPAELATILAIKKRQQQQEAIRFGAVNILMDETDEYLADLMSNLKTSPNLRRLYVGPHSESCTNEEMDYIITRQFYYARHPGEILCISGDRMDPQRILHLYELNKVKDIGNRCRFCNKEDTSEREFAECASCGLVTYCSKGCQKADWKRHKPNCIKVSNNEKTKQRGKFKKRMDRFMRLYGPLVRSALLDHIAILAKKVGAGFDEEKYFISVLLRDLPIVSATRPYLSIDKTILDDKVSNQNGETKSLLKKSRKAQPASLLTRNHLFHWSFCYEGHDDMAFNFIMPVPKDEFKRLLRCTMDELSASMLCKINTINAVAMGEDPNLYKAIKKAAESKEKEFKSTANSNGVSGNN</sequence>
<protein>
    <recommendedName>
        <fullName evidence="5">MYND-type domain-containing protein</fullName>
    </recommendedName>
</protein>
<comment type="caution">
    <text evidence="6">The sequence shown here is derived from an EMBL/GenBank/DDBJ whole genome shotgun (WGS) entry which is preliminary data.</text>
</comment>
<dbReference type="Pfam" id="PF01753">
    <property type="entry name" value="zf-MYND"/>
    <property type="match status" value="1"/>
</dbReference>
<dbReference type="InterPro" id="IPR002893">
    <property type="entry name" value="Znf_MYND"/>
</dbReference>
<proteinExistence type="predicted"/>
<keyword evidence="1" id="KW-0479">Metal-binding</keyword>
<reference evidence="6" key="1">
    <citation type="submission" date="2023-06" db="EMBL/GenBank/DDBJ databases">
        <title>Survivors Of The Sea: Transcriptome response of Skeletonema marinoi to long-term dormancy.</title>
        <authorList>
            <person name="Pinder M.I.M."/>
            <person name="Kourtchenko O."/>
            <person name="Robertson E.K."/>
            <person name="Larsson T."/>
            <person name="Maumus F."/>
            <person name="Osuna-Cruz C.M."/>
            <person name="Vancaester E."/>
            <person name="Stenow R."/>
            <person name="Vandepoele K."/>
            <person name="Ploug H."/>
            <person name="Bruchert V."/>
            <person name="Godhe A."/>
            <person name="Topel M."/>
        </authorList>
    </citation>
    <scope>NUCLEOTIDE SEQUENCE</scope>
    <source>
        <strain evidence="6">R05AC</strain>
    </source>
</reference>
<keyword evidence="2 4" id="KW-0863">Zinc-finger</keyword>
<keyword evidence="3" id="KW-0862">Zinc</keyword>
<dbReference type="AlphaFoldDB" id="A0AAD9DF74"/>
<dbReference type="SUPFAM" id="SSF144232">
    <property type="entry name" value="HIT/MYND zinc finger-like"/>
    <property type="match status" value="1"/>
</dbReference>
<dbReference type="GO" id="GO:0008270">
    <property type="term" value="F:zinc ion binding"/>
    <property type="evidence" value="ECO:0007669"/>
    <property type="project" value="UniProtKB-KW"/>
</dbReference>
<dbReference type="EMBL" id="JATAAI010000005">
    <property type="protein sequence ID" value="KAK1745421.1"/>
    <property type="molecule type" value="Genomic_DNA"/>
</dbReference>
<dbReference type="Proteomes" id="UP001224775">
    <property type="component" value="Unassembled WGS sequence"/>
</dbReference>
<dbReference type="PROSITE" id="PS01360">
    <property type="entry name" value="ZF_MYND_1"/>
    <property type="match status" value="1"/>
</dbReference>
<evidence type="ECO:0000256" key="4">
    <source>
        <dbReference type="PROSITE-ProRule" id="PRU00134"/>
    </source>
</evidence>
<keyword evidence="7" id="KW-1185">Reference proteome</keyword>
<accession>A0AAD9DF74</accession>
<organism evidence="6 7">
    <name type="scientific">Skeletonema marinoi</name>
    <dbReference type="NCBI Taxonomy" id="267567"/>
    <lineage>
        <taxon>Eukaryota</taxon>
        <taxon>Sar</taxon>
        <taxon>Stramenopiles</taxon>
        <taxon>Ochrophyta</taxon>
        <taxon>Bacillariophyta</taxon>
        <taxon>Coscinodiscophyceae</taxon>
        <taxon>Thalassiosirophycidae</taxon>
        <taxon>Thalassiosirales</taxon>
        <taxon>Skeletonemataceae</taxon>
        <taxon>Skeletonema</taxon>
        <taxon>Skeletonema marinoi-dohrnii complex</taxon>
    </lineage>
</organism>